<comment type="caution">
    <text evidence="1">The sequence shown here is derived from an EMBL/GenBank/DDBJ whole genome shotgun (WGS) entry which is preliminary data.</text>
</comment>
<gene>
    <name evidence="1" type="ORF">B0H63DRAFT_523117</name>
</gene>
<reference evidence="1" key="2">
    <citation type="submission" date="2023-06" db="EMBL/GenBank/DDBJ databases">
        <authorList>
            <consortium name="Lawrence Berkeley National Laboratory"/>
            <person name="Haridas S."/>
            <person name="Hensen N."/>
            <person name="Bonometti L."/>
            <person name="Westerberg I."/>
            <person name="Brannstrom I.O."/>
            <person name="Guillou S."/>
            <person name="Cros-Aarteil S."/>
            <person name="Calhoun S."/>
            <person name="Kuo A."/>
            <person name="Mondo S."/>
            <person name="Pangilinan J."/>
            <person name="Riley R."/>
            <person name="LaButti K."/>
            <person name="Andreopoulos B."/>
            <person name="Lipzen A."/>
            <person name="Chen C."/>
            <person name="Yanf M."/>
            <person name="Daum C."/>
            <person name="Ng V."/>
            <person name="Clum A."/>
            <person name="Steindorff A."/>
            <person name="Ohm R."/>
            <person name="Martin F."/>
            <person name="Silar P."/>
            <person name="Natvig D."/>
            <person name="Lalanne C."/>
            <person name="Gautier V."/>
            <person name="Ament-velasquez S.L."/>
            <person name="Kruys A."/>
            <person name="Hutchinson M.I."/>
            <person name="Powell A.J."/>
            <person name="Barry K."/>
            <person name="Miller A.N."/>
            <person name="Grigoriev I.V."/>
            <person name="Debuchy R."/>
            <person name="Gladieux P."/>
            <person name="Thoren M.H."/>
            <person name="Johannesson H."/>
        </authorList>
    </citation>
    <scope>NUCLEOTIDE SEQUENCE</scope>
    <source>
        <strain evidence="1">CBS 232.78</strain>
    </source>
</reference>
<organism evidence="1 2">
    <name type="scientific">Podospora didyma</name>
    <dbReference type="NCBI Taxonomy" id="330526"/>
    <lineage>
        <taxon>Eukaryota</taxon>
        <taxon>Fungi</taxon>
        <taxon>Dikarya</taxon>
        <taxon>Ascomycota</taxon>
        <taxon>Pezizomycotina</taxon>
        <taxon>Sordariomycetes</taxon>
        <taxon>Sordariomycetidae</taxon>
        <taxon>Sordariales</taxon>
        <taxon>Podosporaceae</taxon>
        <taxon>Podospora</taxon>
    </lineage>
</organism>
<accession>A0AAE0NQG3</accession>
<dbReference type="EMBL" id="JAULSW010000004">
    <property type="protein sequence ID" value="KAK3385801.1"/>
    <property type="molecule type" value="Genomic_DNA"/>
</dbReference>
<proteinExistence type="predicted"/>
<dbReference type="Proteomes" id="UP001285441">
    <property type="component" value="Unassembled WGS sequence"/>
</dbReference>
<evidence type="ECO:0000313" key="2">
    <source>
        <dbReference type="Proteomes" id="UP001285441"/>
    </source>
</evidence>
<evidence type="ECO:0000313" key="1">
    <source>
        <dbReference type="EMBL" id="KAK3385801.1"/>
    </source>
</evidence>
<sequence length="284" mass="29742">MELTEAPQVTEEVPYFIPAVTAITEAGNFPFGASCFRGVCVGQNVFAPATTVATITVIGTKATTYPCTTSTTWTVPDCLSLCVAAPTVTITEPAATKAGAKATTRAGVKTSVKSSAKASITIPPGSKINLVRIAANGTLTVIHELGDDTGIQTAGTNTGDVDTSGYYWLSAGGRKWWRIGLIPGSNSYGQVIQQGTAAPGARGLGMHPLGRELSLIDRGPVRCCGRGRCHVSSLEIRHGPKVWTTVRTYTGTPRSIWGAVYGINTGVLYVSDNSGGEIWDFPTM</sequence>
<dbReference type="AlphaFoldDB" id="A0AAE0NQG3"/>
<keyword evidence="2" id="KW-1185">Reference proteome</keyword>
<protein>
    <submittedName>
        <fullName evidence="1">Uncharacterized protein</fullName>
    </submittedName>
</protein>
<reference evidence="1" key="1">
    <citation type="journal article" date="2023" name="Mol. Phylogenet. Evol.">
        <title>Genome-scale phylogeny and comparative genomics of the fungal order Sordariales.</title>
        <authorList>
            <person name="Hensen N."/>
            <person name="Bonometti L."/>
            <person name="Westerberg I."/>
            <person name="Brannstrom I.O."/>
            <person name="Guillou S."/>
            <person name="Cros-Aarteil S."/>
            <person name="Calhoun S."/>
            <person name="Haridas S."/>
            <person name="Kuo A."/>
            <person name="Mondo S."/>
            <person name="Pangilinan J."/>
            <person name="Riley R."/>
            <person name="LaButti K."/>
            <person name="Andreopoulos B."/>
            <person name="Lipzen A."/>
            <person name="Chen C."/>
            <person name="Yan M."/>
            <person name="Daum C."/>
            <person name="Ng V."/>
            <person name="Clum A."/>
            <person name="Steindorff A."/>
            <person name="Ohm R.A."/>
            <person name="Martin F."/>
            <person name="Silar P."/>
            <person name="Natvig D.O."/>
            <person name="Lalanne C."/>
            <person name="Gautier V."/>
            <person name="Ament-Velasquez S.L."/>
            <person name="Kruys A."/>
            <person name="Hutchinson M.I."/>
            <person name="Powell A.J."/>
            <person name="Barry K."/>
            <person name="Miller A.N."/>
            <person name="Grigoriev I.V."/>
            <person name="Debuchy R."/>
            <person name="Gladieux P."/>
            <person name="Hiltunen Thoren M."/>
            <person name="Johannesson H."/>
        </authorList>
    </citation>
    <scope>NUCLEOTIDE SEQUENCE</scope>
    <source>
        <strain evidence="1">CBS 232.78</strain>
    </source>
</reference>
<name>A0AAE0NQG3_9PEZI</name>